<comment type="caution">
    <text evidence="2">The sequence shown here is derived from an EMBL/GenBank/DDBJ whole genome shotgun (WGS) entry which is preliminary data.</text>
</comment>
<proteinExistence type="predicted"/>
<evidence type="ECO:0000256" key="1">
    <source>
        <dbReference type="SAM" id="MobiDB-lite"/>
    </source>
</evidence>
<evidence type="ECO:0000313" key="2">
    <source>
        <dbReference type="EMBL" id="GAA4012904.1"/>
    </source>
</evidence>
<name>A0ABP7SKG6_9BURK</name>
<reference evidence="3" key="1">
    <citation type="journal article" date="2019" name="Int. J. Syst. Evol. Microbiol.">
        <title>The Global Catalogue of Microorganisms (GCM) 10K type strain sequencing project: providing services to taxonomists for standard genome sequencing and annotation.</title>
        <authorList>
            <consortium name="The Broad Institute Genomics Platform"/>
            <consortium name="The Broad Institute Genome Sequencing Center for Infectious Disease"/>
            <person name="Wu L."/>
            <person name="Ma J."/>
        </authorList>
    </citation>
    <scope>NUCLEOTIDE SEQUENCE [LARGE SCALE GENOMIC DNA]</scope>
    <source>
        <strain evidence="3">JCM 16673</strain>
    </source>
</reference>
<dbReference type="SUPFAM" id="SSF56024">
    <property type="entry name" value="Phospholipase D/nuclease"/>
    <property type="match status" value="1"/>
</dbReference>
<dbReference type="RefSeq" id="WP_344761499.1">
    <property type="nucleotide sequence ID" value="NZ_BAAAZE010000002.1"/>
</dbReference>
<organism evidence="2 3">
    <name type="scientific">Actimicrobium antarcticum</name>
    <dbReference type="NCBI Taxonomy" id="1051899"/>
    <lineage>
        <taxon>Bacteria</taxon>
        <taxon>Pseudomonadati</taxon>
        <taxon>Pseudomonadota</taxon>
        <taxon>Betaproteobacteria</taxon>
        <taxon>Burkholderiales</taxon>
        <taxon>Oxalobacteraceae</taxon>
        <taxon>Actimicrobium</taxon>
    </lineage>
</organism>
<dbReference type="EMBL" id="BAAAZE010000002">
    <property type="protein sequence ID" value="GAA4012904.1"/>
    <property type="molecule type" value="Genomic_DNA"/>
</dbReference>
<gene>
    <name evidence="2" type="ORF">GCM10022212_03530</name>
</gene>
<evidence type="ECO:0008006" key="4">
    <source>
        <dbReference type="Google" id="ProtNLM"/>
    </source>
</evidence>
<protein>
    <recommendedName>
        <fullName evidence="4">PLD phosphodiesterase domain-containing protein</fullName>
    </recommendedName>
</protein>
<accession>A0ABP7SKG6</accession>
<keyword evidence="3" id="KW-1185">Reference proteome</keyword>
<dbReference type="Proteomes" id="UP001501353">
    <property type="component" value="Unassembled WGS sequence"/>
</dbReference>
<feature type="region of interest" description="Disordered" evidence="1">
    <location>
        <begin position="638"/>
        <end position="658"/>
    </location>
</feature>
<evidence type="ECO:0000313" key="3">
    <source>
        <dbReference type="Proteomes" id="UP001501353"/>
    </source>
</evidence>
<sequence>MNITQFTTAQAQNRLQSDGLESLGLTALLLAPRWSANALPGFNAAALTLSVTQLASPFLGLLTWLPHGHDYTDAQGLPIDAACGVICLHPHAAQRLFRLASARYAPAVQLVHPLPVTMLLRLGGLPNETPRRIEAGDPVPAPLGTPLPAPVVVSFHDSRGLIICPVAVAAMFADLVSALPGLLYARATGATGDAGGLTPISALATGNLVQFADLHGNLYRKTLNTHFLNLVTPGAPATTNPVDHGTGYAMLAANQTIAADAGDGGKLRFGFATRGTLSRTPLALPVLPAALTAPPFATTAAPVLPRQFLRVVVVDPDWHLLGNRLETTRNAIPGDDANTPTDILPPVRDRIAISYAVDGVATLAQVDGVLARFAAAGSGMVMACSPAFAAVGLPPLPAPGTTVGWPGFPAAAGAPGAAVNVSPATGATAQWLPLPSLDVLFTIPAAATPKDAHVRIYTRRFIEIESIGNQPSFVRGDGGAALADGVSALHILLVNPLGLGAGDPHPAGAALDVDIVITPRMGTRRLWSGLRVTLTGGGTAVVNAFGGIDRLPLVPPSMQGWCAVPLFGLPRSVVPVGGGTLAAISRGLASESVPRTGPRLPLMARFETVVAAGIPDATATNGALSWQAVVTGARWMPESRSAAHQTGNPGNPAGPDVHAAGASVSGALAYDFAWHALRRAKPPIPFPGAPVLLDGWLVFGAGNTMNEPVTAATDAAPNAGTGMGAALQTVAGICENPELSLAPESAFASPTSVQDIVNFISNAINPGGTPPTINLVNGDRLLAQVRREFFVAKNGRRDALWSLRRALGEARELIYLEGAQFARTAVPAAPQKHALDLAQVIIDRMTAHKGLRVVIVLPRETDFAPSPPPMNFETFVQQALAARKNLVAAFPLALRSRLVVCHPVGFPGRYTAMRSSVIVVDDVYSLVGTSHFRRRGMTFDGAADLVSFDRVIDEGYSKKLRDFRRTLMATRLGIPVATGPLGASAEWVALEHPRSAFSVVRNLLEQGGLGDIKPLWDGNNPDVLPASLDVADPDGVDGATLLGSLASFLSKG</sequence>